<dbReference type="HOGENOM" id="CLU_2200704_0_0_1"/>
<reference evidence="1 2" key="1">
    <citation type="submission" date="2012-08" db="EMBL/GenBank/DDBJ databases">
        <title>Oryza genome evolution.</title>
        <authorList>
            <person name="Wing R.A."/>
        </authorList>
    </citation>
    <scope>NUCLEOTIDE SEQUENCE</scope>
</reference>
<keyword evidence="2" id="KW-1185">Reference proteome</keyword>
<dbReference type="AlphaFoldDB" id="A0A0D9V2E3"/>
<proteinExistence type="predicted"/>
<dbReference type="Proteomes" id="UP000032180">
    <property type="component" value="Chromosome 1"/>
</dbReference>
<dbReference type="EnsemblPlants" id="LPERR01G18000.1">
    <property type="protein sequence ID" value="LPERR01G18000.1"/>
    <property type="gene ID" value="LPERR01G18000"/>
</dbReference>
<reference evidence="2" key="2">
    <citation type="submission" date="2013-12" db="EMBL/GenBank/DDBJ databases">
        <authorList>
            <person name="Yu Y."/>
            <person name="Lee S."/>
            <person name="de Baynast K."/>
            <person name="Wissotski M."/>
            <person name="Liu L."/>
            <person name="Talag J."/>
            <person name="Goicoechea J."/>
            <person name="Angelova A."/>
            <person name="Jetty R."/>
            <person name="Kudrna D."/>
            <person name="Golser W."/>
            <person name="Rivera L."/>
            <person name="Zhang J."/>
            <person name="Wing R."/>
        </authorList>
    </citation>
    <scope>NUCLEOTIDE SEQUENCE</scope>
</reference>
<name>A0A0D9V2E3_9ORYZ</name>
<reference evidence="1" key="3">
    <citation type="submission" date="2015-04" db="UniProtKB">
        <authorList>
            <consortium name="EnsemblPlants"/>
        </authorList>
    </citation>
    <scope>IDENTIFICATION</scope>
</reference>
<evidence type="ECO:0000313" key="1">
    <source>
        <dbReference type="EnsemblPlants" id="LPERR01G18000.1"/>
    </source>
</evidence>
<protein>
    <submittedName>
        <fullName evidence="1">Uncharacterized protein</fullName>
    </submittedName>
</protein>
<dbReference type="Gramene" id="LPERR01G18000.1">
    <property type="protein sequence ID" value="LPERR01G18000.1"/>
    <property type="gene ID" value="LPERR01G18000"/>
</dbReference>
<sequence length="108" mass="11572">MILHLPTRRRQRAALSNQPVNAGELLLVPSTLLAFPGGGRLSPANTFVDGPDLGARDVRLHQRSASVAVTSTATTPSARPDLAVWVGGGGIRVLSDGDRLARRRPMWR</sequence>
<accession>A0A0D9V2E3</accession>
<evidence type="ECO:0000313" key="2">
    <source>
        <dbReference type="Proteomes" id="UP000032180"/>
    </source>
</evidence>
<organism evidence="1 2">
    <name type="scientific">Leersia perrieri</name>
    <dbReference type="NCBI Taxonomy" id="77586"/>
    <lineage>
        <taxon>Eukaryota</taxon>
        <taxon>Viridiplantae</taxon>
        <taxon>Streptophyta</taxon>
        <taxon>Embryophyta</taxon>
        <taxon>Tracheophyta</taxon>
        <taxon>Spermatophyta</taxon>
        <taxon>Magnoliopsida</taxon>
        <taxon>Liliopsida</taxon>
        <taxon>Poales</taxon>
        <taxon>Poaceae</taxon>
        <taxon>BOP clade</taxon>
        <taxon>Oryzoideae</taxon>
        <taxon>Oryzeae</taxon>
        <taxon>Oryzinae</taxon>
        <taxon>Leersia</taxon>
    </lineage>
</organism>